<organism evidence="1">
    <name type="scientific">Lepeophtheirus salmonis</name>
    <name type="common">Salmon louse</name>
    <name type="synonym">Caligus salmonis</name>
    <dbReference type="NCBI Taxonomy" id="72036"/>
    <lineage>
        <taxon>Eukaryota</taxon>
        <taxon>Metazoa</taxon>
        <taxon>Ecdysozoa</taxon>
        <taxon>Arthropoda</taxon>
        <taxon>Crustacea</taxon>
        <taxon>Multicrustacea</taxon>
        <taxon>Hexanauplia</taxon>
        <taxon>Copepoda</taxon>
        <taxon>Siphonostomatoida</taxon>
        <taxon>Caligidae</taxon>
        <taxon>Lepeophtheirus</taxon>
    </lineage>
</organism>
<reference evidence="1" key="1">
    <citation type="submission" date="2014-05" db="EMBL/GenBank/DDBJ databases">
        <authorList>
            <person name="Chronopoulou M."/>
        </authorList>
    </citation>
    <scope>NUCLEOTIDE SEQUENCE</scope>
    <source>
        <tissue evidence="1">Whole organism</tissue>
    </source>
</reference>
<name>A0A0K2TN91_LEPSM</name>
<evidence type="ECO:0000313" key="1">
    <source>
        <dbReference type="EMBL" id="CDW27563.1"/>
    </source>
</evidence>
<accession>A0A0K2TN91</accession>
<proteinExistence type="predicted"/>
<dbReference type="EMBL" id="HACA01010202">
    <property type="protein sequence ID" value="CDW27563.1"/>
    <property type="molecule type" value="Transcribed_RNA"/>
</dbReference>
<protein>
    <submittedName>
        <fullName evidence="1">Uncharacterized protein</fullName>
    </submittedName>
</protein>
<sequence>MKIPLLLTPSTTSK</sequence>